<reference evidence="9" key="1">
    <citation type="submission" date="2020-06" db="EMBL/GenBank/DDBJ databases">
        <title>Draft genomic sequecing of Geomonas sp. Red736.</title>
        <authorList>
            <person name="Itoh H."/>
            <person name="Xu Z.X."/>
            <person name="Ushijima N."/>
            <person name="Masuda Y."/>
            <person name="Shiratori Y."/>
            <person name="Senoo K."/>
        </authorList>
    </citation>
    <scope>NUCLEOTIDE SEQUENCE [LARGE SCALE GENOMIC DNA]</scope>
    <source>
        <strain evidence="9">Red736</strain>
    </source>
</reference>
<dbReference type="SUPFAM" id="SSF56300">
    <property type="entry name" value="Metallo-dependent phosphatases"/>
    <property type="match status" value="1"/>
</dbReference>
<dbReference type="NCBIfam" id="TIGR00282">
    <property type="entry name" value="TIGR00282 family metallophosphoesterase"/>
    <property type="match status" value="1"/>
</dbReference>
<evidence type="ECO:0000313" key="7">
    <source>
        <dbReference type="EMBL" id="GFO66237.1"/>
    </source>
</evidence>
<keyword evidence="3" id="KW-0408">Iron</keyword>
<evidence type="ECO:0000256" key="6">
    <source>
        <dbReference type="PIRSR" id="PIRSR004789-51"/>
    </source>
</evidence>
<feature type="binding site" evidence="6">
    <location>
        <position position="42"/>
    </location>
    <ligand>
        <name>Fe cation</name>
        <dbReference type="ChEBI" id="CHEBI:24875"/>
        <label>1</label>
    </ligand>
</feature>
<proteinExistence type="inferred from homology"/>
<dbReference type="GO" id="GO:0004113">
    <property type="term" value="F:2',3'-cyclic-nucleotide 3'-phosphodiesterase activity"/>
    <property type="evidence" value="ECO:0007669"/>
    <property type="project" value="TreeGrafter"/>
</dbReference>
<gene>
    <name evidence="7" type="ORF">GMPD_41560</name>
    <name evidence="8" type="ORF">M1B72_04585</name>
</gene>
<name>A0A6V8N2Z7_9BACT</name>
<dbReference type="Proteomes" id="UP000568888">
    <property type="component" value="Unassembled WGS sequence"/>
</dbReference>
<feature type="binding site" evidence="6">
    <location>
        <position position="41"/>
    </location>
    <ligand>
        <name>Fe cation</name>
        <dbReference type="ChEBI" id="CHEBI:24875"/>
        <label>1</label>
    </ligand>
</feature>
<reference evidence="7" key="2">
    <citation type="journal article" date="2021" name="Int. J. Syst. Evol. Microbiol.">
        <title>Geomonas silvestris sp. nov., Geomonas paludis sp. nov. and Geomonas limicola sp. nov., isolated from terrestrial environments, and emended description of the genus Geomonas.</title>
        <authorList>
            <person name="Itoh H."/>
            <person name="Xu Z."/>
            <person name="Masuda Y."/>
            <person name="Ushijima N."/>
            <person name="Hayakawa C."/>
            <person name="Shiratori Y."/>
            <person name="Senoo K."/>
        </authorList>
    </citation>
    <scope>NUCLEOTIDE SEQUENCE</scope>
    <source>
        <strain evidence="7">Red736</strain>
    </source>
</reference>
<dbReference type="Proteomes" id="UP000831485">
    <property type="component" value="Chromosome"/>
</dbReference>
<dbReference type="PIRSF" id="PIRSF004789">
    <property type="entry name" value="DR1281"/>
    <property type="match status" value="1"/>
</dbReference>
<evidence type="ECO:0000313" key="9">
    <source>
        <dbReference type="Proteomes" id="UP000568888"/>
    </source>
</evidence>
<feature type="binding site" evidence="6">
    <location>
        <position position="10"/>
    </location>
    <ligand>
        <name>Fe cation</name>
        <dbReference type="ChEBI" id="CHEBI:24875"/>
        <label>1</label>
    </ligand>
</feature>
<dbReference type="InterPro" id="IPR005235">
    <property type="entry name" value="YmdB-like"/>
</dbReference>
<protein>
    <submittedName>
        <fullName evidence="7">2',3'-cyclic-nucleotide 2'-phosphodiesterase</fullName>
    </submittedName>
    <submittedName>
        <fullName evidence="8">TIGR00282 family metallophosphoesterase</fullName>
    </submittedName>
</protein>
<keyword evidence="10" id="KW-1185">Reference proteome</keyword>
<dbReference type="EMBL" id="BLXY01000019">
    <property type="protein sequence ID" value="GFO66237.1"/>
    <property type="molecule type" value="Genomic_DNA"/>
</dbReference>
<evidence type="ECO:0000256" key="2">
    <source>
        <dbReference type="ARBA" id="ARBA00022801"/>
    </source>
</evidence>
<dbReference type="EMBL" id="CP096574">
    <property type="protein sequence ID" value="UPU36992.1"/>
    <property type="molecule type" value="Genomic_DNA"/>
</dbReference>
<dbReference type="PANTHER" id="PTHR36303">
    <property type="entry name" value="2',3'-CYCLIC-NUCLEOTIDE 2'-PHOSPHODIESTERASE"/>
    <property type="match status" value="1"/>
</dbReference>
<feature type="binding site" evidence="6">
    <location>
        <position position="178"/>
    </location>
    <ligand>
        <name>Fe cation</name>
        <dbReference type="ChEBI" id="CHEBI:24875"/>
        <label>2</label>
    </ligand>
</feature>
<reference evidence="8" key="3">
    <citation type="submission" date="2022-04" db="EMBL/GenBank/DDBJ databases">
        <authorList>
            <person name="Liu G."/>
        </authorList>
    </citation>
    <scope>NUCLEOTIDE SEQUENCE</scope>
    <source>
        <strain evidence="8">RG22</strain>
    </source>
</reference>
<evidence type="ECO:0000256" key="4">
    <source>
        <dbReference type="ARBA" id="ARBA00061401"/>
    </source>
</evidence>
<dbReference type="InterPro" id="IPR029052">
    <property type="entry name" value="Metallo-depent_PP-like"/>
</dbReference>
<comment type="similarity">
    <text evidence="4">Belongs to the YmdB-like family.</text>
</comment>
<feature type="active site" description="Proton donor" evidence="5">
    <location>
        <position position="70"/>
    </location>
</feature>
<dbReference type="PANTHER" id="PTHR36303:SF1">
    <property type="entry name" value="2',3'-CYCLIC-NUCLEOTIDE 2'-PHOSPHODIESTERASE"/>
    <property type="match status" value="1"/>
</dbReference>
<keyword evidence="2" id="KW-0378">Hydrolase</keyword>
<evidence type="ECO:0000256" key="3">
    <source>
        <dbReference type="ARBA" id="ARBA00023004"/>
    </source>
</evidence>
<feature type="binding site" evidence="6">
    <location>
        <position position="69"/>
    </location>
    <ligand>
        <name>Fe cation</name>
        <dbReference type="ChEBI" id="CHEBI:24875"/>
        <label>2</label>
    </ligand>
</feature>
<dbReference type="FunFam" id="3.60.21.10:FF:000016">
    <property type="entry name" value="Putative metallophosphoesterase"/>
    <property type="match status" value="1"/>
</dbReference>
<keyword evidence="1 6" id="KW-0479">Metal-binding</keyword>
<sequence>MPVKLLFIGDVIGKPGREALSRELHRIVDRHMVDLVIANGENAAGGFGLTEETARDLFKCGVQMITSGNHIWDKKDALEYIKREDRIVRPANYPEGTPGKGTTIVKTPGGVKVGILNLEGRVFMNNLDCPFRCADKEIAKLKEETPIIFVDFHAEATSEKVSLGWYLDGRVSAVIGTHTHVQTADERILTAGTAYMTDAGMTGSFDSVIGVKKEEAILKFVTQRPSKFEVAKKDIRINAVVIEVDEKSGLALNIERINIACG</sequence>
<dbReference type="Pfam" id="PF13277">
    <property type="entry name" value="YmdB"/>
    <property type="match status" value="1"/>
</dbReference>
<evidence type="ECO:0000313" key="8">
    <source>
        <dbReference type="EMBL" id="UPU36992.1"/>
    </source>
</evidence>
<dbReference type="CDD" id="cd07382">
    <property type="entry name" value="MPP_DR1281"/>
    <property type="match status" value="1"/>
</dbReference>
<feature type="binding site" evidence="6">
    <location>
        <position position="41"/>
    </location>
    <ligand>
        <name>Fe cation</name>
        <dbReference type="ChEBI" id="CHEBI:24875"/>
        <label>2</label>
    </ligand>
</feature>
<evidence type="ECO:0000256" key="5">
    <source>
        <dbReference type="PIRSR" id="PIRSR004789-50"/>
    </source>
</evidence>
<organism evidence="7 9">
    <name type="scientific">Geomonas paludis</name>
    <dbReference type="NCBI Taxonomy" id="2740185"/>
    <lineage>
        <taxon>Bacteria</taxon>
        <taxon>Pseudomonadati</taxon>
        <taxon>Thermodesulfobacteriota</taxon>
        <taxon>Desulfuromonadia</taxon>
        <taxon>Geobacterales</taxon>
        <taxon>Geobacteraceae</taxon>
        <taxon>Geomonas</taxon>
    </lineage>
</organism>
<dbReference type="GO" id="GO:0046872">
    <property type="term" value="F:metal ion binding"/>
    <property type="evidence" value="ECO:0007669"/>
    <property type="project" value="UniProtKB-KW"/>
</dbReference>
<dbReference type="RefSeq" id="WP_183351023.1">
    <property type="nucleotide sequence ID" value="NZ_BLXY01000019.1"/>
</dbReference>
<accession>A0A6V8N2Z7</accession>
<feature type="binding site" evidence="6">
    <location>
        <position position="153"/>
    </location>
    <ligand>
        <name>Fe cation</name>
        <dbReference type="ChEBI" id="CHEBI:24875"/>
        <label>2</label>
    </ligand>
</feature>
<dbReference type="Gene3D" id="3.60.21.10">
    <property type="match status" value="1"/>
</dbReference>
<evidence type="ECO:0000256" key="1">
    <source>
        <dbReference type="ARBA" id="ARBA00022723"/>
    </source>
</evidence>
<feature type="binding site" evidence="6">
    <location>
        <position position="180"/>
    </location>
    <ligand>
        <name>Fe cation</name>
        <dbReference type="ChEBI" id="CHEBI:24875"/>
        <label>1</label>
    </ligand>
</feature>
<dbReference type="AlphaFoldDB" id="A0A6V8N2Z7"/>
<evidence type="ECO:0000313" key="10">
    <source>
        <dbReference type="Proteomes" id="UP000831485"/>
    </source>
</evidence>